<evidence type="ECO:0000313" key="1">
    <source>
        <dbReference type="EMBL" id="CCQ43439.1"/>
    </source>
</evidence>
<dbReference type="AlphaFoldDB" id="L8E8I2"/>
<reference evidence="1" key="1">
    <citation type="journal article" date="2013" name="PLoS ONE">
        <title>Direct detection of alternative open reading frames translation products in human significantly expands the proteome.</title>
        <authorList>
            <person name="Vanderperre B."/>
            <person name="Lucier J.-F."/>
            <person name="Motard J."/>
            <person name="Tremblay G."/>
            <person name="Vanderperre S."/>
            <person name="Wisztorski M."/>
            <person name="Salzet M."/>
            <person name="Boisvert F.-M."/>
            <person name="Roucou X."/>
        </authorList>
    </citation>
    <scope>NUCLEOTIDE SEQUENCE</scope>
</reference>
<sequence>MPSCSEMLPIRSARRPGCSATRPTTRPFGMNMTTGLDWWRGLILSTGGRRCWTSV</sequence>
<protein>
    <submittedName>
        <fullName evidence="1">Alternative protein TEKT2</fullName>
    </submittedName>
</protein>
<dbReference type="OrthoDB" id="440745at2759"/>
<proteinExistence type="predicted"/>
<gene>
    <name evidence="1" type="primary">TEKT2</name>
</gene>
<accession>L8E8I2</accession>
<dbReference type="EMBL" id="HF583942">
    <property type="protein sequence ID" value="CCQ43439.1"/>
    <property type="molecule type" value="Genomic_DNA"/>
</dbReference>
<organism evidence="1">
    <name type="scientific">Homo sapiens</name>
    <name type="common">Human</name>
    <dbReference type="NCBI Taxonomy" id="9606"/>
    <lineage>
        <taxon>Eukaryota</taxon>
        <taxon>Metazoa</taxon>
        <taxon>Chordata</taxon>
        <taxon>Craniata</taxon>
        <taxon>Vertebrata</taxon>
        <taxon>Euteleostomi</taxon>
        <taxon>Mammalia</taxon>
        <taxon>Eutheria</taxon>
        <taxon>Euarchontoglires</taxon>
        <taxon>Primates</taxon>
        <taxon>Haplorrhini</taxon>
        <taxon>Catarrhini</taxon>
        <taxon>Hominidae</taxon>
        <taxon>Homo</taxon>
    </lineage>
</organism>
<name>L8E8I2_HUMAN</name>